<evidence type="ECO:0000256" key="1">
    <source>
        <dbReference type="SAM" id="SignalP"/>
    </source>
</evidence>
<dbReference type="RefSeq" id="WP_141196713.1">
    <property type="nucleotide sequence ID" value="NZ_CP041186.1"/>
</dbReference>
<evidence type="ECO:0000313" key="3">
    <source>
        <dbReference type="Proteomes" id="UP000315995"/>
    </source>
</evidence>
<evidence type="ECO:0008006" key="4">
    <source>
        <dbReference type="Google" id="ProtNLM"/>
    </source>
</evidence>
<keyword evidence="1" id="KW-0732">Signal</keyword>
<feature type="chain" id="PRO_5030106240" description="DUF4382 domain-containing protein" evidence="1">
    <location>
        <begin position="22"/>
        <end position="341"/>
    </location>
</feature>
<sequence>MNRSMKHATSLAVAGCLALAAASGCEGPGAYEGENGDINFEHETGTAFSTPRLVLGGELVLDATDPDNDFGVSVVTATSTDPSVVEVLAIDDSDITVRGTGVGQAELEVEAEDFGGAPIGDTLTIDVREPARHELSHECTGEPMAYYLPNRTYELPVKVFGPQDKRLAGERVTLVEAQGDAVEVDAERSTTRELVVRSKDAGATSTLRSTVNGSELTVGVRAMAEADGVTTGSLVLGTVEDGEPFRVGSVDGLGIHPSVEGTPICGYGVPMVIEPKTPEICTLGNEVGEEITERYESSTNIVLVVADEAGSCEFDVSLRDPQTETVLEKTISVEILAEADQ</sequence>
<proteinExistence type="predicted"/>
<dbReference type="EMBL" id="CP041186">
    <property type="protein sequence ID" value="QDG50217.1"/>
    <property type="molecule type" value="Genomic_DNA"/>
</dbReference>
<dbReference type="Proteomes" id="UP000315995">
    <property type="component" value="Chromosome"/>
</dbReference>
<keyword evidence="3" id="KW-1185">Reference proteome</keyword>
<evidence type="ECO:0000313" key="2">
    <source>
        <dbReference type="EMBL" id="QDG50217.1"/>
    </source>
</evidence>
<dbReference type="PROSITE" id="PS51257">
    <property type="entry name" value="PROKAR_LIPOPROTEIN"/>
    <property type="match status" value="1"/>
</dbReference>
<dbReference type="AlphaFoldDB" id="A0A4Y6PQC2"/>
<organism evidence="2 3">
    <name type="scientific">Persicimonas caeni</name>
    <dbReference type="NCBI Taxonomy" id="2292766"/>
    <lineage>
        <taxon>Bacteria</taxon>
        <taxon>Deltaproteobacteria</taxon>
        <taxon>Bradymonadales</taxon>
        <taxon>Bradymonadaceae</taxon>
        <taxon>Persicimonas</taxon>
    </lineage>
</organism>
<reference evidence="2 3" key="1">
    <citation type="submission" date="2019-06" db="EMBL/GenBank/DDBJ databases">
        <title>Persicimonas caeni gen. nov., sp. nov., a predatory bacterium isolated from solar saltern.</title>
        <authorList>
            <person name="Wang S."/>
        </authorList>
    </citation>
    <scope>NUCLEOTIDE SEQUENCE [LARGE SCALE GENOMIC DNA]</scope>
    <source>
        <strain evidence="2 3">YN101</strain>
    </source>
</reference>
<feature type="signal peptide" evidence="1">
    <location>
        <begin position="1"/>
        <end position="21"/>
    </location>
</feature>
<protein>
    <recommendedName>
        <fullName evidence="4">DUF4382 domain-containing protein</fullName>
    </recommendedName>
</protein>
<name>A0A4Y6PQC2_PERCE</name>
<accession>A0A5B8Y2Q6</accession>
<accession>A0A4Y6PQC2</accession>
<gene>
    <name evidence="2" type="ORF">FIV42_05580</name>
</gene>